<comment type="pathway">
    <text evidence="8">Amino-acid biosynthesis; L-threonine biosynthesis; L-threonine from L-aspartate: step 4/5.</text>
</comment>
<dbReference type="NCBIfam" id="NF003558">
    <property type="entry name" value="PRK05231.1"/>
    <property type="match status" value="1"/>
</dbReference>
<dbReference type="InterPro" id="IPR005280">
    <property type="entry name" value="Homoserine_kinase_II"/>
</dbReference>
<name>A0A0M3AMT1_9SPHN</name>
<evidence type="ECO:0000313" key="11">
    <source>
        <dbReference type="EMBL" id="KKW91238.1"/>
    </source>
</evidence>
<evidence type="ECO:0000256" key="7">
    <source>
        <dbReference type="ARBA" id="ARBA00038240"/>
    </source>
</evidence>
<keyword evidence="12" id="KW-1185">Reference proteome</keyword>
<dbReference type="PATRIC" id="fig|56193.3.peg.3529"/>
<keyword evidence="5 8" id="KW-0418">Kinase</keyword>
<dbReference type="STRING" id="56193.YP76_16855"/>
<dbReference type="Gene3D" id="3.90.1200.10">
    <property type="match status" value="1"/>
</dbReference>
<keyword evidence="2 8" id="KW-0808">Transferase</keyword>
<gene>
    <name evidence="8" type="primary">thrB</name>
    <name evidence="11" type="ORF">YP76_16855</name>
</gene>
<keyword evidence="6 8" id="KW-0067">ATP-binding</keyword>
<dbReference type="Proteomes" id="UP000033874">
    <property type="component" value="Unassembled WGS sequence"/>
</dbReference>
<comment type="caution">
    <text evidence="11">The sequence shown here is derived from an EMBL/GenBank/DDBJ whole genome shotgun (WGS) entry which is preliminary data.</text>
</comment>
<dbReference type="GO" id="GO:0004413">
    <property type="term" value="F:homoserine kinase activity"/>
    <property type="evidence" value="ECO:0007669"/>
    <property type="project" value="UniProtKB-UniRule"/>
</dbReference>
<dbReference type="EMBL" id="LBIC01000007">
    <property type="protein sequence ID" value="KKW91238.1"/>
    <property type="molecule type" value="Genomic_DNA"/>
</dbReference>
<evidence type="ECO:0000256" key="8">
    <source>
        <dbReference type="HAMAP-Rule" id="MF_00301"/>
    </source>
</evidence>
<dbReference type="NCBIfam" id="TIGR00938">
    <property type="entry name" value="thrB_alt"/>
    <property type="match status" value="1"/>
</dbReference>
<evidence type="ECO:0000256" key="6">
    <source>
        <dbReference type="ARBA" id="ARBA00022840"/>
    </source>
</evidence>
<evidence type="ECO:0000256" key="1">
    <source>
        <dbReference type="ARBA" id="ARBA00022605"/>
    </source>
</evidence>
<evidence type="ECO:0000256" key="4">
    <source>
        <dbReference type="ARBA" id="ARBA00022741"/>
    </source>
</evidence>
<reference evidence="11 12" key="1">
    <citation type="submission" date="2015-04" db="EMBL/GenBank/DDBJ databases">
        <title>Genome sequence of aromatic hydrocarbons-degrading Sphingobium chungbukense DJ77.</title>
        <authorList>
            <person name="Kim Y.-C."/>
            <person name="Chae J.-C."/>
        </authorList>
    </citation>
    <scope>NUCLEOTIDE SEQUENCE [LARGE SCALE GENOMIC DNA]</scope>
    <source>
        <strain evidence="11 12">DJ77</strain>
    </source>
</reference>
<dbReference type="PANTHER" id="PTHR21064:SF6">
    <property type="entry name" value="AMINOGLYCOSIDE PHOSPHOTRANSFERASE DOMAIN-CONTAINING PROTEIN"/>
    <property type="match status" value="1"/>
</dbReference>
<dbReference type="PANTHER" id="PTHR21064">
    <property type="entry name" value="AMINOGLYCOSIDE PHOSPHOTRANSFERASE DOMAIN-CONTAINING PROTEIN-RELATED"/>
    <property type="match status" value="1"/>
</dbReference>
<comment type="catalytic activity">
    <reaction evidence="8">
        <text>L-homoserine + ATP = O-phospho-L-homoserine + ADP + H(+)</text>
        <dbReference type="Rhea" id="RHEA:13985"/>
        <dbReference type="ChEBI" id="CHEBI:15378"/>
        <dbReference type="ChEBI" id="CHEBI:30616"/>
        <dbReference type="ChEBI" id="CHEBI:57476"/>
        <dbReference type="ChEBI" id="CHEBI:57590"/>
        <dbReference type="ChEBI" id="CHEBI:456216"/>
        <dbReference type="EC" id="2.7.1.39"/>
    </reaction>
</comment>
<dbReference type="GO" id="GO:0009088">
    <property type="term" value="P:threonine biosynthetic process"/>
    <property type="evidence" value="ECO:0007669"/>
    <property type="project" value="UniProtKB-UniRule"/>
</dbReference>
<accession>A0A0M3AMT1</accession>
<organism evidence="11 12">
    <name type="scientific">Sphingobium chungbukense</name>
    <dbReference type="NCBI Taxonomy" id="56193"/>
    <lineage>
        <taxon>Bacteria</taxon>
        <taxon>Pseudomonadati</taxon>
        <taxon>Pseudomonadota</taxon>
        <taxon>Alphaproteobacteria</taxon>
        <taxon>Sphingomonadales</taxon>
        <taxon>Sphingomonadaceae</taxon>
        <taxon>Sphingobium</taxon>
    </lineage>
</organism>
<dbReference type="InterPro" id="IPR002575">
    <property type="entry name" value="Aminoglycoside_PTrfase"/>
</dbReference>
<dbReference type="RefSeq" id="WP_046764753.1">
    <property type="nucleotide sequence ID" value="NZ_LBIC01000007.1"/>
</dbReference>
<keyword evidence="1 8" id="KW-0028">Amino-acid biosynthesis</keyword>
<feature type="domain" description="Aminoglycoside phosphotransferase" evidence="10">
    <location>
        <begin position="27"/>
        <end position="267"/>
    </location>
</feature>
<dbReference type="Gene3D" id="3.30.200.20">
    <property type="entry name" value="Phosphorylase Kinase, domain 1"/>
    <property type="match status" value="1"/>
</dbReference>
<dbReference type="HAMAP" id="MF_00301">
    <property type="entry name" value="Homoser_kinase_2"/>
    <property type="match status" value="1"/>
</dbReference>
<dbReference type="EC" id="2.7.1.39" evidence="8 9"/>
<evidence type="ECO:0000256" key="5">
    <source>
        <dbReference type="ARBA" id="ARBA00022777"/>
    </source>
</evidence>
<keyword evidence="3 8" id="KW-0791">Threonine biosynthesis</keyword>
<dbReference type="Pfam" id="PF01636">
    <property type="entry name" value="APH"/>
    <property type="match status" value="1"/>
</dbReference>
<dbReference type="UniPathway" id="UPA00050">
    <property type="reaction ID" value="UER00064"/>
</dbReference>
<evidence type="ECO:0000256" key="9">
    <source>
        <dbReference type="NCBIfam" id="TIGR00938"/>
    </source>
</evidence>
<evidence type="ECO:0000259" key="10">
    <source>
        <dbReference type="Pfam" id="PF01636"/>
    </source>
</evidence>
<proteinExistence type="inferred from homology"/>
<keyword evidence="4 8" id="KW-0547">Nucleotide-binding</keyword>
<evidence type="ECO:0000256" key="2">
    <source>
        <dbReference type="ARBA" id="ARBA00022679"/>
    </source>
</evidence>
<dbReference type="InterPro" id="IPR011009">
    <property type="entry name" value="Kinase-like_dom_sf"/>
</dbReference>
<evidence type="ECO:0000256" key="3">
    <source>
        <dbReference type="ARBA" id="ARBA00022697"/>
    </source>
</evidence>
<dbReference type="AlphaFoldDB" id="A0A0M3AMT1"/>
<sequence length="330" mass="35565">MAVYTHVPAEEIDAFLARYDVGHLVSAKGIAEGVENSNYLLETTGADGASASGGGHRYILTLYEKRVDEADLPFFMDLLDHLGARGCLVPRFIADREGKRLQQLAGRPACLIEFLTGISVTEPTVGQARAAGAALGEMHRAAQGFTAQRHNALDLPGWHDLAAKCGGDFDRIAPGLGARVAQELAFLDAHWPADLPRSVIHADLFPDNVLMLGDEVTGLIDFYFSCTDIRAYDLAVTHSAWVFSNDGATWFADRAAALGAGYAATHGLSEAERAAFPVLCRGAALRFLLTRAYDWINTPADAMVTRKDPLAYLRRLDFYAGADPADLLGA</sequence>
<dbReference type="CDD" id="cd05153">
    <property type="entry name" value="HomoserineK_II"/>
    <property type="match status" value="1"/>
</dbReference>
<dbReference type="SUPFAM" id="SSF56112">
    <property type="entry name" value="Protein kinase-like (PK-like)"/>
    <property type="match status" value="1"/>
</dbReference>
<protein>
    <recommendedName>
        <fullName evidence="8 9">Homoserine kinase</fullName>
        <shortName evidence="8">HK</shortName>
        <shortName evidence="8">HSK</shortName>
        <ecNumber evidence="8 9">2.7.1.39</ecNumber>
    </recommendedName>
</protein>
<dbReference type="InterPro" id="IPR050249">
    <property type="entry name" value="Pseudomonas-type_ThrB"/>
</dbReference>
<comment type="similarity">
    <text evidence="7 8">Belongs to the pseudomonas-type ThrB family.</text>
</comment>
<evidence type="ECO:0000313" key="12">
    <source>
        <dbReference type="Proteomes" id="UP000033874"/>
    </source>
</evidence>
<dbReference type="GO" id="GO:0005524">
    <property type="term" value="F:ATP binding"/>
    <property type="evidence" value="ECO:0007669"/>
    <property type="project" value="UniProtKB-KW"/>
</dbReference>